<sequence>MSIVPSDEALTEQIKLILTKAHENDTIGDHTKRKVREMLTDYFDACLESPKTKKKVNAMVMEQNDLIAKARQQQGKGSASTSKAASTSKFASPVKAAATSRPASPVKAASKSAKAKTPKRKRASAAADSDSDNDAEAAHKAPTGPVGVSSDTEPASDDFSELEEDTSTSRVKKSRTTTSKKSASSSAPKRKSTAKPSGSEAEQRLTRLKKLVSECGVHKQWKRLYEAANVDATDFDGQSKIVQGVLRELGMTGKGSLEQARKIREEREFNEELAALQENEVVGKTRGSRQTRASLGESAKRSKTIEISDTEESGSEFDEAPPKKSARKAVSDSDEDEDEDDGPAPKKSFNKSLASFVADINSDSD</sequence>
<feature type="compositionally biased region" description="Low complexity" evidence="1">
    <location>
        <begin position="100"/>
        <end position="112"/>
    </location>
</feature>
<organism evidence="2 3">
    <name type="scientific">Kalmanozyma brasiliensis (strain GHG001)</name>
    <name type="common">Yeast</name>
    <name type="synonym">Pseudozyma brasiliensis</name>
    <dbReference type="NCBI Taxonomy" id="1365824"/>
    <lineage>
        <taxon>Eukaryota</taxon>
        <taxon>Fungi</taxon>
        <taxon>Dikarya</taxon>
        <taxon>Basidiomycota</taxon>
        <taxon>Ustilaginomycotina</taxon>
        <taxon>Ustilaginomycetes</taxon>
        <taxon>Ustilaginales</taxon>
        <taxon>Ustilaginaceae</taxon>
        <taxon>Kalmanozyma</taxon>
    </lineage>
</organism>
<evidence type="ECO:0000313" key="2">
    <source>
        <dbReference type="EMBL" id="EST07454.1"/>
    </source>
</evidence>
<dbReference type="EMBL" id="KI545862">
    <property type="protein sequence ID" value="EST07454.1"/>
    <property type="molecule type" value="Genomic_DNA"/>
</dbReference>
<dbReference type="PANTHER" id="PTHR15410">
    <property type="entry name" value="HIRA-INTERACTING PROTEIN 3"/>
    <property type="match status" value="1"/>
</dbReference>
<protein>
    <submittedName>
        <fullName evidence="2">Uncharacterized protein</fullName>
    </submittedName>
</protein>
<dbReference type="InterPro" id="IPR037647">
    <property type="entry name" value="HIRIP3"/>
</dbReference>
<feature type="region of interest" description="Disordered" evidence="1">
    <location>
        <begin position="272"/>
        <end position="365"/>
    </location>
</feature>
<keyword evidence="3" id="KW-1185">Reference proteome</keyword>
<feature type="compositionally biased region" description="Acidic residues" evidence="1">
    <location>
        <begin position="154"/>
        <end position="166"/>
    </location>
</feature>
<dbReference type="RefSeq" id="XP_016292443.1">
    <property type="nucleotide sequence ID" value="XM_016436952.1"/>
</dbReference>
<feature type="compositionally biased region" description="Low complexity" evidence="1">
    <location>
        <begin position="78"/>
        <end position="92"/>
    </location>
</feature>
<name>V5EXX6_KALBG</name>
<feature type="compositionally biased region" description="Acidic residues" evidence="1">
    <location>
        <begin position="332"/>
        <end position="342"/>
    </location>
</feature>
<evidence type="ECO:0000256" key="1">
    <source>
        <dbReference type="SAM" id="MobiDB-lite"/>
    </source>
</evidence>
<feature type="compositionally biased region" description="Basic residues" evidence="1">
    <location>
        <begin position="113"/>
        <end position="123"/>
    </location>
</feature>
<dbReference type="Proteomes" id="UP000019377">
    <property type="component" value="Unassembled WGS sequence"/>
</dbReference>
<dbReference type="GeneID" id="27419624"/>
<dbReference type="PANTHER" id="PTHR15410:SF2">
    <property type="entry name" value="HIRA-INTERACTING PROTEIN 3"/>
    <property type="match status" value="1"/>
</dbReference>
<reference evidence="3" key="1">
    <citation type="journal article" date="2013" name="Genome Announc.">
        <title>Draft genome sequence of Pseudozyma brasiliensis sp. nov. strain GHG001, a high producer of endo-1,4-xylanase isolated from an insect pest of sugarcane.</title>
        <authorList>
            <person name="Oliveira J.V.D.C."/>
            <person name="dos Santos R.A.C."/>
            <person name="Borges T.A."/>
            <person name="Riano-Pachon D.M."/>
            <person name="Goldman G.H."/>
        </authorList>
    </citation>
    <scope>NUCLEOTIDE SEQUENCE [LARGE SCALE GENOMIC DNA]</scope>
    <source>
        <strain evidence="3">GHG001</strain>
    </source>
</reference>
<dbReference type="OrthoDB" id="552755at2759"/>
<dbReference type="OMA" id="CGIRKIW"/>
<dbReference type="STRING" id="1365824.V5EXX6"/>
<evidence type="ECO:0000313" key="3">
    <source>
        <dbReference type="Proteomes" id="UP000019377"/>
    </source>
</evidence>
<dbReference type="eggNOG" id="ENOG502S0AG">
    <property type="taxonomic scope" value="Eukaryota"/>
</dbReference>
<feature type="region of interest" description="Disordered" evidence="1">
    <location>
        <begin position="67"/>
        <end position="205"/>
    </location>
</feature>
<feature type="compositionally biased region" description="Acidic residues" evidence="1">
    <location>
        <begin position="308"/>
        <end position="319"/>
    </location>
</feature>
<dbReference type="GO" id="GO:0005634">
    <property type="term" value="C:nucleus"/>
    <property type="evidence" value="ECO:0007669"/>
    <property type="project" value="TreeGrafter"/>
</dbReference>
<dbReference type="HOGENOM" id="CLU_776404_0_0_1"/>
<dbReference type="AlphaFoldDB" id="V5EXX6"/>
<proteinExistence type="predicted"/>
<feature type="compositionally biased region" description="Low complexity" evidence="1">
    <location>
        <begin position="176"/>
        <end position="187"/>
    </location>
</feature>
<gene>
    <name evidence="2" type="ORF">PSEUBRA_SCAF2g02555</name>
</gene>
<accession>V5EXX6</accession>